<feature type="domain" description="Copper amine oxidase-like N-terminal" evidence="2">
    <location>
        <begin position="34"/>
        <end position="107"/>
    </location>
</feature>
<sequence>MKFRRLLVLLLVMSLWGGTMMFADSAAQKVRVILNGTELDDAGIMSEGKTYLAIRQLANTLQSIVVWDENAKKVSIFKPNVHMFLFQDSTIFGNVNKGNKYTFKVFAQVDSLTTDIAAVKVSIFDPEGTEKIIQSENEKISKDNFWFRTGDVKYNFDQAGKYAVCFYMKLNASDDWKLVSEKVITAQ</sequence>
<dbReference type="InterPro" id="IPR012854">
    <property type="entry name" value="Cu_amine_oxidase-like_N"/>
</dbReference>
<proteinExistence type="predicted"/>
<dbReference type="Proteomes" id="UP000323257">
    <property type="component" value="Unassembled WGS sequence"/>
</dbReference>
<organism evidence="3 4">
    <name type="scientific">Paenibacillus methanolicus</name>
    <dbReference type="NCBI Taxonomy" id="582686"/>
    <lineage>
        <taxon>Bacteria</taxon>
        <taxon>Bacillati</taxon>
        <taxon>Bacillota</taxon>
        <taxon>Bacilli</taxon>
        <taxon>Bacillales</taxon>
        <taxon>Paenibacillaceae</taxon>
        <taxon>Paenibacillus</taxon>
    </lineage>
</organism>
<dbReference type="AlphaFoldDB" id="A0A5S5CGV3"/>
<protein>
    <submittedName>
        <fullName evidence="3">Copper amine oxidase-like protein</fullName>
    </submittedName>
</protein>
<accession>A0A5S5CGV3</accession>
<dbReference type="EMBL" id="VNHS01000002">
    <property type="protein sequence ID" value="TYP77908.1"/>
    <property type="molecule type" value="Genomic_DNA"/>
</dbReference>
<gene>
    <name evidence="3" type="ORF">BCM02_102475</name>
</gene>
<evidence type="ECO:0000256" key="1">
    <source>
        <dbReference type="SAM" id="SignalP"/>
    </source>
</evidence>
<comment type="caution">
    <text evidence="3">The sequence shown here is derived from an EMBL/GenBank/DDBJ whole genome shotgun (WGS) entry which is preliminary data.</text>
</comment>
<evidence type="ECO:0000313" key="4">
    <source>
        <dbReference type="Proteomes" id="UP000323257"/>
    </source>
</evidence>
<evidence type="ECO:0000259" key="2">
    <source>
        <dbReference type="Pfam" id="PF07833"/>
    </source>
</evidence>
<reference evidence="3 4" key="1">
    <citation type="submission" date="2019-07" db="EMBL/GenBank/DDBJ databases">
        <title>Genomic Encyclopedia of Type Strains, Phase III (KMG-III): the genomes of soil and plant-associated and newly described type strains.</title>
        <authorList>
            <person name="Whitman W."/>
        </authorList>
    </citation>
    <scope>NUCLEOTIDE SEQUENCE [LARGE SCALE GENOMIC DNA]</scope>
    <source>
        <strain evidence="3 4">BL24</strain>
    </source>
</reference>
<keyword evidence="1" id="KW-0732">Signal</keyword>
<dbReference type="OrthoDB" id="2677881at2"/>
<dbReference type="RefSeq" id="WP_148928391.1">
    <property type="nucleotide sequence ID" value="NZ_VNHS01000002.1"/>
</dbReference>
<feature type="chain" id="PRO_5024300427" evidence="1">
    <location>
        <begin position="24"/>
        <end position="187"/>
    </location>
</feature>
<feature type="signal peptide" evidence="1">
    <location>
        <begin position="1"/>
        <end position="23"/>
    </location>
</feature>
<dbReference type="Pfam" id="PF07833">
    <property type="entry name" value="Cu_amine_oxidN1"/>
    <property type="match status" value="1"/>
</dbReference>
<evidence type="ECO:0000313" key="3">
    <source>
        <dbReference type="EMBL" id="TYP77908.1"/>
    </source>
</evidence>
<name>A0A5S5CGV3_9BACL</name>
<keyword evidence="4" id="KW-1185">Reference proteome</keyword>